<accession>A0A8T0G5C8</accession>
<sequence length="62" mass="7022">MFTFLIVNRVCYIKCLICCAAGLGYSVIDNNYEEGSSNLHLAFQDGQLLPNKYERLQYSGHS</sequence>
<protein>
    <submittedName>
        <fullName evidence="2">Uncharacterized protein</fullName>
    </submittedName>
</protein>
<keyword evidence="1" id="KW-0732">Signal</keyword>
<comment type="caution">
    <text evidence="2">The sequence shown here is derived from an EMBL/GenBank/DDBJ whole genome shotgun (WGS) entry which is preliminary data.</text>
</comment>
<gene>
    <name evidence="2" type="ORF">KC19_12G077400</name>
</gene>
<feature type="signal peptide" evidence="1">
    <location>
        <begin position="1"/>
        <end position="26"/>
    </location>
</feature>
<proteinExistence type="predicted"/>
<reference evidence="2" key="1">
    <citation type="submission" date="2020-06" db="EMBL/GenBank/DDBJ databases">
        <title>WGS assembly of Ceratodon purpureus strain R40.</title>
        <authorList>
            <person name="Carey S.B."/>
            <person name="Jenkins J."/>
            <person name="Shu S."/>
            <person name="Lovell J.T."/>
            <person name="Sreedasyam A."/>
            <person name="Maumus F."/>
            <person name="Tiley G.P."/>
            <person name="Fernandez-Pozo N."/>
            <person name="Barry K."/>
            <person name="Chen C."/>
            <person name="Wang M."/>
            <person name="Lipzen A."/>
            <person name="Daum C."/>
            <person name="Saski C.A."/>
            <person name="Payton A.C."/>
            <person name="Mcbreen J.C."/>
            <person name="Conrad R.E."/>
            <person name="Kollar L.M."/>
            <person name="Olsson S."/>
            <person name="Huttunen S."/>
            <person name="Landis J.B."/>
            <person name="Wickett N.J."/>
            <person name="Johnson M.G."/>
            <person name="Rensing S.A."/>
            <person name="Grimwood J."/>
            <person name="Schmutz J."/>
            <person name="Mcdaniel S.F."/>
        </authorList>
    </citation>
    <scope>NUCLEOTIDE SEQUENCE</scope>
    <source>
        <strain evidence="2">R40</strain>
    </source>
</reference>
<feature type="chain" id="PRO_5035790436" evidence="1">
    <location>
        <begin position="27"/>
        <end position="62"/>
    </location>
</feature>
<dbReference type="AlphaFoldDB" id="A0A8T0G5C8"/>
<name>A0A8T0G5C8_CERPU</name>
<organism evidence="2 3">
    <name type="scientific">Ceratodon purpureus</name>
    <name type="common">Fire moss</name>
    <name type="synonym">Dicranum purpureum</name>
    <dbReference type="NCBI Taxonomy" id="3225"/>
    <lineage>
        <taxon>Eukaryota</taxon>
        <taxon>Viridiplantae</taxon>
        <taxon>Streptophyta</taxon>
        <taxon>Embryophyta</taxon>
        <taxon>Bryophyta</taxon>
        <taxon>Bryophytina</taxon>
        <taxon>Bryopsida</taxon>
        <taxon>Dicranidae</taxon>
        <taxon>Pseudoditrichales</taxon>
        <taxon>Ditrichaceae</taxon>
        <taxon>Ceratodon</taxon>
    </lineage>
</organism>
<evidence type="ECO:0000256" key="1">
    <source>
        <dbReference type="SAM" id="SignalP"/>
    </source>
</evidence>
<keyword evidence="3" id="KW-1185">Reference proteome</keyword>
<evidence type="ECO:0000313" key="2">
    <source>
        <dbReference type="EMBL" id="KAG0554260.1"/>
    </source>
</evidence>
<dbReference type="EMBL" id="CM026433">
    <property type="protein sequence ID" value="KAG0554260.1"/>
    <property type="molecule type" value="Genomic_DNA"/>
</dbReference>
<dbReference type="Proteomes" id="UP000822688">
    <property type="component" value="Chromosome 12"/>
</dbReference>
<evidence type="ECO:0000313" key="3">
    <source>
        <dbReference type="Proteomes" id="UP000822688"/>
    </source>
</evidence>